<comment type="caution">
    <text evidence="2">The sequence shown here is derived from an EMBL/GenBank/DDBJ whole genome shotgun (WGS) entry which is preliminary data.</text>
</comment>
<protein>
    <submittedName>
        <fullName evidence="2">Uncharacterized protein</fullName>
    </submittedName>
</protein>
<sequence>MHLSTPLLSIGLVTAVAAQESLLEEYRGYLRKSHIIYPGPANDTYHFTSGRPPTREYDITWGLPSNITAPNMTRFENISEASRLFLMYNYRIDGDESPEDDGINTAAGSCGVSVGGVGGSTFGNRWPGMFMDDMDDPDRMPCVENLVEELKDRSGWSGVGDLRGGKRFWWRVNVTPYFRGDGEKIDTMESVSLDSTMFDLVGVEGYTAGQEGAEWSSSDRVKGPVVLVGVVAAAAAAWVF</sequence>
<keyword evidence="3" id="KW-1185">Reference proteome</keyword>
<reference evidence="2" key="1">
    <citation type="journal article" date="2021" name="Nat. Commun.">
        <title>Genetic determinants of endophytism in the Arabidopsis root mycobiome.</title>
        <authorList>
            <person name="Mesny F."/>
            <person name="Miyauchi S."/>
            <person name="Thiergart T."/>
            <person name="Pickel B."/>
            <person name="Atanasova L."/>
            <person name="Karlsson M."/>
            <person name="Huettel B."/>
            <person name="Barry K.W."/>
            <person name="Haridas S."/>
            <person name="Chen C."/>
            <person name="Bauer D."/>
            <person name="Andreopoulos W."/>
            <person name="Pangilinan J."/>
            <person name="LaButti K."/>
            <person name="Riley R."/>
            <person name="Lipzen A."/>
            <person name="Clum A."/>
            <person name="Drula E."/>
            <person name="Henrissat B."/>
            <person name="Kohler A."/>
            <person name="Grigoriev I.V."/>
            <person name="Martin F.M."/>
            <person name="Hacquard S."/>
        </authorList>
    </citation>
    <scope>NUCLEOTIDE SEQUENCE</scope>
    <source>
        <strain evidence="2">MPI-SDFR-AT-0117</strain>
    </source>
</reference>
<feature type="signal peptide" evidence="1">
    <location>
        <begin position="1"/>
        <end position="18"/>
    </location>
</feature>
<dbReference type="EMBL" id="JAGSXJ010000001">
    <property type="protein sequence ID" value="KAH6697460.1"/>
    <property type="molecule type" value="Genomic_DNA"/>
</dbReference>
<proteinExistence type="predicted"/>
<evidence type="ECO:0000256" key="1">
    <source>
        <dbReference type="SAM" id="SignalP"/>
    </source>
</evidence>
<evidence type="ECO:0000313" key="2">
    <source>
        <dbReference type="EMBL" id="KAH6697460.1"/>
    </source>
</evidence>
<accession>A0A9P9AH86</accession>
<dbReference type="AlphaFoldDB" id="A0A9P9AH86"/>
<dbReference type="Proteomes" id="UP000770015">
    <property type="component" value="Unassembled WGS sequence"/>
</dbReference>
<name>A0A9P9AH86_9PEZI</name>
<evidence type="ECO:0000313" key="3">
    <source>
        <dbReference type="Proteomes" id="UP000770015"/>
    </source>
</evidence>
<gene>
    <name evidence="2" type="ORF">F5X68DRAFT_226831</name>
</gene>
<organism evidence="2 3">
    <name type="scientific">Plectosphaerella plurivora</name>
    <dbReference type="NCBI Taxonomy" id="936078"/>
    <lineage>
        <taxon>Eukaryota</taxon>
        <taxon>Fungi</taxon>
        <taxon>Dikarya</taxon>
        <taxon>Ascomycota</taxon>
        <taxon>Pezizomycotina</taxon>
        <taxon>Sordariomycetes</taxon>
        <taxon>Hypocreomycetidae</taxon>
        <taxon>Glomerellales</taxon>
        <taxon>Plectosphaerellaceae</taxon>
        <taxon>Plectosphaerella</taxon>
    </lineage>
</organism>
<keyword evidence="1" id="KW-0732">Signal</keyword>
<feature type="chain" id="PRO_5040329623" evidence="1">
    <location>
        <begin position="19"/>
        <end position="240"/>
    </location>
</feature>